<protein>
    <recommendedName>
        <fullName evidence="2">S-layer protein C-terminal domain-containing protein</fullName>
    </recommendedName>
</protein>
<feature type="domain" description="S-layer protein C-terminal" evidence="2">
    <location>
        <begin position="39"/>
        <end position="95"/>
    </location>
</feature>
<organism evidence="3 4">
    <name type="scientific">Lactobacillus apis</name>
    <dbReference type="NCBI Taxonomy" id="303541"/>
    <lineage>
        <taxon>Bacteria</taxon>
        <taxon>Bacillati</taxon>
        <taxon>Bacillota</taxon>
        <taxon>Bacilli</taxon>
        <taxon>Lactobacillales</taxon>
        <taxon>Lactobacillaceae</taxon>
        <taxon>Lactobacillus</taxon>
    </lineage>
</organism>
<dbReference type="RefSeq" id="WP_046305819.1">
    <property type="nucleotide sequence ID" value="NZ_KQ033999.1"/>
</dbReference>
<dbReference type="AlphaFoldDB" id="A0A0F4LTJ9"/>
<proteinExistence type="predicted"/>
<dbReference type="EMBL" id="JXLG01000003">
    <property type="protein sequence ID" value="KJY62097.1"/>
    <property type="molecule type" value="Genomic_DNA"/>
</dbReference>
<keyword evidence="4" id="KW-1185">Reference proteome</keyword>
<feature type="compositionally biased region" description="Basic and acidic residues" evidence="1">
    <location>
        <begin position="180"/>
        <end position="196"/>
    </location>
</feature>
<feature type="domain" description="S-layer protein C-terminal" evidence="2">
    <location>
        <begin position="113"/>
        <end position="164"/>
    </location>
</feature>
<accession>A0A0F4LTJ9</accession>
<reference evidence="3 4" key="1">
    <citation type="submission" date="2015-01" db="EMBL/GenBank/DDBJ databases">
        <title>Comparative genomics of the lactic acid bacteria isolated from the honey bee gut.</title>
        <authorList>
            <person name="Ellegaard K.M."/>
            <person name="Tamarit D."/>
            <person name="Javelind E."/>
            <person name="Olofsson T."/>
            <person name="Andersson S.G."/>
            <person name="Vasquez A."/>
        </authorList>
    </citation>
    <scope>NUCLEOTIDE SEQUENCE [LARGE SCALE GENOMIC DNA]</scope>
    <source>
        <strain evidence="3 4">Hma11</strain>
    </source>
</reference>
<evidence type="ECO:0000313" key="4">
    <source>
        <dbReference type="Proteomes" id="UP000033682"/>
    </source>
</evidence>
<comment type="caution">
    <text evidence="3">The sequence shown here is derived from an EMBL/GenBank/DDBJ whole genome shotgun (WGS) entry which is preliminary data.</text>
</comment>
<dbReference type="Pfam" id="PF03217">
    <property type="entry name" value="SlpA"/>
    <property type="match status" value="2"/>
</dbReference>
<dbReference type="PATRIC" id="fig|303541.3.peg.217"/>
<dbReference type="HOGENOM" id="CLU_679326_0_0_9"/>
<dbReference type="InterPro" id="IPR024968">
    <property type="entry name" value="SlpA_C_lactobacillus"/>
</dbReference>
<evidence type="ECO:0000313" key="3">
    <source>
        <dbReference type="EMBL" id="KJY62097.1"/>
    </source>
</evidence>
<feature type="region of interest" description="Disordered" evidence="1">
    <location>
        <begin position="173"/>
        <end position="196"/>
    </location>
</feature>
<gene>
    <name evidence="3" type="ORF">JF72_00770</name>
</gene>
<evidence type="ECO:0000256" key="1">
    <source>
        <dbReference type="SAM" id="MobiDB-lite"/>
    </source>
</evidence>
<sequence>MKKINKKLLTSIAGIVLLSIGFVSLSSESSSIASVQKVNAATTKVQLKSNAYVYTKQGVRKRVKSLKKGRILNAYSLVTIKGTKYYNIGKGRYIKKTNVQKNSSNTASSAFLIQLTKASPIYDANGRTTRNTFKKGLVIAVKGRKLINGGQFYALKGNKYISASDAIVLRETTPITPRNSNDKDNNQLEGAGSRRDKPTQAEIDYMLSNIKNINREMAYFSDSELSEIQTALWQKIQNYRSFNGYAPYKSNPELDTFIAKVSSTTDNMFLYSEDINNGDVAQYLPTLASKGMNAVQAIDHYKYYGNYRGAPAVFNIRDRNTEHVATDIFNSLKNDPYYESKILGLFDKKASSALELNYNWSGTSSTVGLVFI</sequence>
<name>A0A0F4LTJ9_9LACO</name>
<dbReference type="Proteomes" id="UP000033682">
    <property type="component" value="Unassembled WGS sequence"/>
</dbReference>
<evidence type="ECO:0000259" key="2">
    <source>
        <dbReference type="Pfam" id="PF03217"/>
    </source>
</evidence>